<feature type="compositionally biased region" description="Pro residues" evidence="1">
    <location>
        <begin position="77"/>
        <end position="91"/>
    </location>
</feature>
<feature type="compositionally biased region" description="Low complexity" evidence="1">
    <location>
        <begin position="63"/>
        <end position="76"/>
    </location>
</feature>
<dbReference type="EMBL" id="CADCTW010000248">
    <property type="protein sequence ID" value="CAA9371763.1"/>
    <property type="molecule type" value="Genomic_DNA"/>
</dbReference>
<evidence type="ECO:0000256" key="1">
    <source>
        <dbReference type="SAM" id="MobiDB-lite"/>
    </source>
</evidence>
<sequence>ARFERRGADPAHPERRGGALCHPGGAIPGRSISSCRRHGGRLGRRRRPGAGLAGQGVHPPPHLQRALALRRLGLSHPPQPLPRLAQEPPPAHRGAARRHRHHGRPRGPGRRPGAHGAGPRGGERPRPPPRGPARGLPPEARGGPVLRRDGRAPGDGDQRPEDAGDARARGPSVVAARRGV</sequence>
<feature type="compositionally biased region" description="Basic residues" evidence="1">
    <location>
        <begin position="35"/>
        <end position="48"/>
    </location>
</feature>
<feature type="compositionally biased region" description="Low complexity" evidence="1">
    <location>
        <begin position="132"/>
        <end position="144"/>
    </location>
</feature>
<gene>
    <name evidence="2" type="ORF">AVDCRST_MAG68-5600</name>
</gene>
<feature type="compositionally biased region" description="Basic and acidic residues" evidence="1">
    <location>
        <begin position="1"/>
        <end position="17"/>
    </location>
</feature>
<feature type="region of interest" description="Disordered" evidence="1">
    <location>
        <begin position="1"/>
        <end position="180"/>
    </location>
</feature>
<evidence type="ECO:0000313" key="2">
    <source>
        <dbReference type="EMBL" id="CAA9371763.1"/>
    </source>
</evidence>
<feature type="compositionally biased region" description="Basic residues" evidence="1">
    <location>
        <begin position="94"/>
        <end position="113"/>
    </location>
</feature>
<dbReference type="AlphaFoldDB" id="A0A6J4MXT3"/>
<feature type="compositionally biased region" description="Basic and acidic residues" evidence="1">
    <location>
        <begin position="146"/>
        <end position="168"/>
    </location>
</feature>
<protein>
    <submittedName>
        <fullName evidence="2">RNA polymerase ECF-type sigma factor</fullName>
    </submittedName>
</protein>
<proteinExistence type="predicted"/>
<reference evidence="2" key="1">
    <citation type="submission" date="2020-02" db="EMBL/GenBank/DDBJ databases">
        <authorList>
            <person name="Meier V. D."/>
        </authorList>
    </citation>
    <scope>NUCLEOTIDE SEQUENCE</scope>
    <source>
        <strain evidence="2">AVDCRST_MAG68</strain>
    </source>
</reference>
<organism evidence="2">
    <name type="scientific">uncultured Gemmatimonadota bacterium</name>
    <dbReference type="NCBI Taxonomy" id="203437"/>
    <lineage>
        <taxon>Bacteria</taxon>
        <taxon>Pseudomonadati</taxon>
        <taxon>Gemmatimonadota</taxon>
        <taxon>environmental samples</taxon>
    </lineage>
</organism>
<feature type="non-terminal residue" evidence="2">
    <location>
        <position position="1"/>
    </location>
</feature>
<feature type="non-terminal residue" evidence="2">
    <location>
        <position position="180"/>
    </location>
</feature>
<name>A0A6J4MXT3_9BACT</name>
<accession>A0A6J4MXT3</accession>